<dbReference type="PANTHER" id="PTHR31949:SF3">
    <property type="entry name" value="RUN_FYVE DOMAIN PROTEIN"/>
    <property type="match status" value="1"/>
</dbReference>
<dbReference type="OrthoDB" id="1929779at2759"/>
<evidence type="ECO:0008006" key="4">
    <source>
        <dbReference type="Google" id="ProtNLM"/>
    </source>
</evidence>
<feature type="compositionally biased region" description="Low complexity" evidence="1">
    <location>
        <begin position="204"/>
        <end position="220"/>
    </location>
</feature>
<keyword evidence="3" id="KW-1185">Reference proteome</keyword>
<comment type="caution">
    <text evidence="2">The sequence shown here is derived from an EMBL/GenBank/DDBJ whole genome shotgun (WGS) entry which is preliminary data.</text>
</comment>
<evidence type="ECO:0000313" key="3">
    <source>
        <dbReference type="Proteomes" id="UP001153076"/>
    </source>
</evidence>
<feature type="region of interest" description="Disordered" evidence="1">
    <location>
        <begin position="1177"/>
        <end position="1226"/>
    </location>
</feature>
<proteinExistence type="predicted"/>
<feature type="compositionally biased region" description="Polar residues" evidence="1">
    <location>
        <begin position="870"/>
        <end position="882"/>
    </location>
</feature>
<feature type="region of interest" description="Disordered" evidence="1">
    <location>
        <begin position="478"/>
        <end position="499"/>
    </location>
</feature>
<dbReference type="EMBL" id="JAKOGI010000008">
    <property type="protein sequence ID" value="KAJ8451549.1"/>
    <property type="molecule type" value="Genomic_DNA"/>
</dbReference>
<feature type="compositionally biased region" description="Polar residues" evidence="1">
    <location>
        <begin position="481"/>
        <end position="496"/>
    </location>
</feature>
<feature type="region of interest" description="Disordered" evidence="1">
    <location>
        <begin position="1063"/>
        <end position="1091"/>
    </location>
</feature>
<evidence type="ECO:0000313" key="2">
    <source>
        <dbReference type="EMBL" id="KAJ8451549.1"/>
    </source>
</evidence>
<accession>A0A9Q1KXL0</accession>
<feature type="region of interest" description="Disordered" evidence="1">
    <location>
        <begin position="198"/>
        <end position="292"/>
    </location>
</feature>
<organism evidence="2 3">
    <name type="scientific">Carnegiea gigantea</name>
    <dbReference type="NCBI Taxonomy" id="171969"/>
    <lineage>
        <taxon>Eukaryota</taxon>
        <taxon>Viridiplantae</taxon>
        <taxon>Streptophyta</taxon>
        <taxon>Embryophyta</taxon>
        <taxon>Tracheophyta</taxon>
        <taxon>Spermatophyta</taxon>
        <taxon>Magnoliopsida</taxon>
        <taxon>eudicotyledons</taxon>
        <taxon>Gunneridae</taxon>
        <taxon>Pentapetalae</taxon>
        <taxon>Caryophyllales</taxon>
        <taxon>Cactineae</taxon>
        <taxon>Cactaceae</taxon>
        <taxon>Cactoideae</taxon>
        <taxon>Echinocereeae</taxon>
        <taxon>Carnegiea</taxon>
    </lineage>
</organism>
<feature type="region of interest" description="Disordered" evidence="1">
    <location>
        <begin position="755"/>
        <end position="780"/>
    </location>
</feature>
<dbReference type="Proteomes" id="UP001153076">
    <property type="component" value="Unassembled WGS sequence"/>
</dbReference>
<protein>
    <recommendedName>
        <fullName evidence="4">Proline-rich family protein</fullName>
    </recommendedName>
</protein>
<feature type="region of interest" description="Disordered" evidence="1">
    <location>
        <begin position="322"/>
        <end position="448"/>
    </location>
</feature>
<name>A0A9Q1KXL0_9CARY</name>
<evidence type="ECO:0000256" key="1">
    <source>
        <dbReference type="SAM" id="MobiDB-lite"/>
    </source>
</evidence>
<feature type="compositionally biased region" description="Polar residues" evidence="1">
    <location>
        <begin position="229"/>
        <end position="239"/>
    </location>
</feature>
<reference evidence="2" key="1">
    <citation type="submission" date="2022-04" db="EMBL/GenBank/DDBJ databases">
        <title>Carnegiea gigantea Genome sequencing and assembly v2.</title>
        <authorList>
            <person name="Copetti D."/>
            <person name="Sanderson M.J."/>
            <person name="Burquez A."/>
            <person name="Wojciechowski M.F."/>
        </authorList>
    </citation>
    <scope>NUCLEOTIDE SEQUENCE</scope>
    <source>
        <strain evidence="2">SGP5-SGP5p</strain>
        <tissue evidence="2">Aerial part</tissue>
    </source>
</reference>
<dbReference type="GO" id="GO:0055028">
    <property type="term" value="C:cortical microtubule"/>
    <property type="evidence" value="ECO:0007669"/>
    <property type="project" value="TreeGrafter"/>
</dbReference>
<dbReference type="AlphaFoldDB" id="A0A9Q1KXL0"/>
<dbReference type="GO" id="GO:0043622">
    <property type="term" value="P:cortical microtubule organization"/>
    <property type="evidence" value="ECO:0007669"/>
    <property type="project" value="TreeGrafter"/>
</dbReference>
<dbReference type="PANTHER" id="PTHR31949">
    <property type="entry name" value="GASTRIC MUCIN-LIKE PROTEIN"/>
    <property type="match status" value="1"/>
</dbReference>
<gene>
    <name evidence="2" type="ORF">Cgig2_018183</name>
</gene>
<feature type="compositionally biased region" description="Low complexity" evidence="1">
    <location>
        <begin position="828"/>
        <end position="848"/>
    </location>
</feature>
<feature type="compositionally biased region" description="Basic and acidic residues" evidence="1">
    <location>
        <begin position="755"/>
        <end position="779"/>
    </location>
</feature>
<feature type="region of interest" description="Disordered" evidence="1">
    <location>
        <begin position="827"/>
        <end position="848"/>
    </location>
</feature>
<sequence>MNELILELRVIWALEMLPSPASRRSPGMESRGDSHRRGRSLEYGLSCKMKEKDDDLALFSEMQSRERDNFLLQPTDDFEDLLTSKSKPFADLKLGINILDRGESSGLLNVDNDKNDYDWLLTPPDTPLFRSLDDEPAPANPVHYGRERSRPISISRSATVGCHFDEFFMFVCGLYSSLCSPCLQAYHSPIWQMSQMERNHRSRGSLSPQRLSLSPQSGSGAFRGRPSSAPHSSPITLRASSPSRKPSPPPVKSLTPPRRSSTPTSQRSSAGSSGSRGNSPVRTSSGNLASPTMRAWQSNIPGLSLDAPPNLRTSLADRPAYYVRGSSPASTNSASKFGRRSMSPAASRNIGRSMSPAAPRSISSSHSQERDKLSSHSRGSLTSSGDDDSDSLQSVPVRVSKCSTSRKGVDGFPGGKSSAFSKKPSKTSSANSAPKRSFDSAMRQMDRRSPQNMFRPLLSSFPTSTFYAGHASSVHHGMISRDSSVTPTSNTEGNDQYQDDVASDCATAPYPDIQDEMFAFNKVDVANDISGSEAHDIWPKLQLDEHGGDVQRGFVESNHLENTLVCSRCGCRYHPNELSESDNNICPECKQKEEFPENPASLISSEVIPNTSVPLMNISEESNVMDPILAVRPLQIVIGTDDPRNVSDLREEITLDAKGPDSQPKDSCLEHSVMIVSEQLVTEENRSVCAAYGSPDGDKCREKPESNIDFAEAAGISVLLLKGSNYAKGPDGQPNDRCLEQSVAMVSEQLEIEENRSVHNSSHADHSPTDVHKCSKKPDSNINVAEGAGISVLILKRSSSAKGPLVHSRTLNSSSISYDDLSYTRDVSSSMMSSNGHGSISTISSVDLSSTRNPEMLVRLHSSGKRSDTSSKPQSTVSSLSGSSMQMYQGLGHFTVSHEENFEECSSNVRNIVAGEIPGSPSNHVVLLENTESSVSKTVLDEENNYGTYVSSGENNASAMDQHTACTMLEDNSWVSVEMDEGLVLHEVYEGHEKMIDIVPNAGGSTFLQYSIAEESTWTNNRVDEVENEGDPTQCSLPTMSELEIDDSHPSTSSLQIDTASKEDLEDHSTHMHPNNHAKVLSPGSRTSDHADGLVEEESTVFLVEEGESTVAVENEGGRRTRSLTLEEATDTILFCSSIIHDLAYKAASIAIEKEKENLEPFEGPRPTITIPERREDFHGITTGRTVKTQKVRKRRGETEPKPPPLTENDNRSNEPVVRNVGIPGNAATMKSPKLESKCNCTIM</sequence>
<feature type="compositionally biased region" description="Low complexity" evidence="1">
    <location>
        <begin position="252"/>
        <end position="280"/>
    </location>
</feature>
<feature type="region of interest" description="Disordered" evidence="1">
    <location>
        <begin position="861"/>
        <end position="882"/>
    </location>
</feature>
<feature type="compositionally biased region" description="Polar residues" evidence="1">
    <location>
        <begin position="281"/>
        <end position="292"/>
    </location>
</feature>